<protein>
    <recommendedName>
        <fullName evidence="1">RNase H type-1 domain-containing protein</fullName>
    </recommendedName>
</protein>
<gene>
    <name evidence="2" type="ORF">RhiirA5_378822</name>
</gene>
<dbReference type="SUPFAM" id="SSF53098">
    <property type="entry name" value="Ribonuclease H-like"/>
    <property type="match status" value="1"/>
</dbReference>
<evidence type="ECO:0000313" key="2">
    <source>
        <dbReference type="EMBL" id="PKC05193.1"/>
    </source>
</evidence>
<dbReference type="VEuPathDB" id="FungiDB:RhiirA1_468626"/>
<organism evidence="2 3">
    <name type="scientific">Rhizophagus irregularis</name>
    <dbReference type="NCBI Taxonomy" id="588596"/>
    <lineage>
        <taxon>Eukaryota</taxon>
        <taxon>Fungi</taxon>
        <taxon>Fungi incertae sedis</taxon>
        <taxon>Mucoromycota</taxon>
        <taxon>Glomeromycotina</taxon>
        <taxon>Glomeromycetes</taxon>
        <taxon>Glomerales</taxon>
        <taxon>Glomeraceae</taxon>
        <taxon>Rhizophagus</taxon>
    </lineage>
</organism>
<dbReference type="InterPro" id="IPR002156">
    <property type="entry name" value="RNaseH_domain"/>
</dbReference>
<dbReference type="Gene3D" id="3.30.420.10">
    <property type="entry name" value="Ribonuclease H-like superfamily/Ribonuclease H"/>
    <property type="match status" value="1"/>
</dbReference>
<evidence type="ECO:0000313" key="3">
    <source>
        <dbReference type="Proteomes" id="UP000232722"/>
    </source>
</evidence>
<dbReference type="VEuPathDB" id="FungiDB:FUN_014016"/>
<evidence type="ECO:0000259" key="1">
    <source>
        <dbReference type="PROSITE" id="PS50879"/>
    </source>
</evidence>
<dbReference type="PROSITE" id="PS50879">
    <property type="entry name" value="RNASE_H_1"/>
    <property type="match status" value="1"/>
</dbReference>
<accession>A0A2N0PEE5</accession>
<dbReference type="Pfam" id="PF00075">
    <property type="entry name" value="RNase_H"/>
    <property type="match status" value="1"/>
</dbReference>
<dbReference type="GO" id="GO:0004523">
    <property type="term" value="F:RNA-DNA hybrid ribonuclease activity"/>
    <property type="evidence" value="ECO:0007669"/>
    <property type="project" value="InterPro"/>
</dbReference>
<dbReference type="Proteomes" id="UP000232722">
    <property type="component" value="Unassembled WGS sequence"/>
</dbReference>
<dbReference type="VEuPathDB" id="FungiDB:RhiirFUN_018563"/>
<proteinExistence type="predicted"/>
<dbReference type="InterPro" id="IPR012337">
    <property type="entry name" value="RNaseH-like_sf"/>
</dbReference>
<feature type="domain" description="RNase H type-1" evidence="1">
    <location>
        <begin position="111"/>
        <end position="257"/>
    </location>
</feature>
<name>A0A2N0PEE5_9GLOM</name>
<reference evidence="2 3" key="2">
    <citation type="submission" date="2017-09" db="EMBL/GenBank/DDBJ databases">
        <title>Extensive intraspecific genome diversity in a model arbuscular mycorrhizal fungus.</title>
        <authorList>
            <person name="Chen E.C."/>
            <person name="Morin E."/>
            <person name="Beaudet D."/>
            <person name="Noel J."/>
            <person name="Ndikumana S."/>
            <person name="Charron P."/>
            <person name="St-Onge C."/>
            <person name="Giorgi J."/>
            <person name="Grigoriev I.V."/>
            <person name="Roux C."/>
            <person name="Martin F.M."/>
            <person name="Corradi N."/>
        </authorList>
    </citation>
    <scope>NUCLEOTIDE SEQUENCE [LARGE SCALE GENOMIC DNA]</scope>
    <source>
        <strain evidence="2 3">A5</strain>
    </source>
</reference>
<reference evidence="2 3" key="1">
    <citation type="submission" date="2016-04" db="EMBL/GenBank/DDBJ databases">
        <title>Genome analyses suggest a sexual origin of heterokaryosis in a supposedly ancient asexual fungus.</title>
        <authorList>
            <person name="Ropars J."/>
            <person name="Sedzielewska K."/>
            <person name="Noel J."/>
            <person name="Charron P."/>
            <person name="Farinelli L."/>
            <person name="Marton T."/>
            <person name="Kruger M."/>
            <person name="Pelin A."/>
            <person name="Brachmann A."/>
            <person name="Corradi N."/>
        </authorList>
    </citation>
    <scope>NUCLEOTIDE SEQUENCE [LARGE SCALE GENOMIC DNA]</scope>
    <source>
        <strain evidence="2 3">A5</strain>
    </source>
</reference>
<dbReference type="InterPro" id="IPR036397">
    <property type="entry name" value="RNaseH_sf"/>
</dbReference>
<dbReference type="GO" id="GO:0003676">
    <property type="term" value="F:nucleic acid binding"/>
    <property type="evidence" value="ECO:0007669"/>
    <property type="project" value="InterPro"/>
</dbReference>
<dbReference type="AlphaFoldDB" id="A0A2N0PEE5"/>
<sequence>MRPKCIIQIKHKDLILTTCLSKKKKEDLRNLTNVTLDSFQLLKYSHPHYRLLAYNDFLIQRGHNSTIDFRPAGIPRTDNNTINDNTRLIDSLFQERKIKEDFVNLASGLCEFTYLDFYTDGSFDDNASDGEFPMGYGWTTSNLPNINFTYNGSLQYFPSSTKAETMAILTCLIVCPLFCNVHLFTDSQAAIDSFYKSRNLSSISLRRFNKINNNILWSTIYYLIRQLKLSVILIKVKAHSNDHFNDLADVQAKLGRLQPIPTMINQDHLPNQTLTLKWNDDIPLDKDVRKSVGTILNYRRIETHLNHQSLGSIKKATKDNFIDWSLSAKWFDYNGRNDTTTIKHSKDTKWKIRCSTLSLPTKDILHCNFPLLIPADKLDCFFCNNDMETNEHIWTCPQTRVIIMNIFMKLGQDLINLLNKQADKHSLIINDSVKYSKTFRWAFRNEPIHPAAILLMKSYVTRDLVGIFRSHFNTIKTITTLLLPFIHHCSMTFKSDLWKLRNEKWKLLRTELGLTKKSFLNYRKNITSDPLVIHDITPLDSRRNPRKRKIFTYTNPFCNNFRNFKLEKDFLFILFTSSNFLHSGPFFNHLECNDIINLLFTYLYFELFYL</sequence>
<comment type="caution">
    <text evidence="2">The sequence shown here is derived from an EMBL/GenBank/DDBJ whole genome shotgun (WGS) entry which is preliminary data.</text>
</comment>
<dbReference type="EMBL" id="LLXJ01000905">
    <property type="protein sequence ID" value="PKC05193.1"/>
    <property type="molecule type" value="Genomic_DNA"/>
</dbReference>